<protein>
    <submittedName>
        <fullName evidence="2">Uncharacterized protein</fullName>
    </submittedName>
</protein>
<evidence type="ECO:0000256" key="1">
    <source>
        <dbReference type="SAM" id="MobiDB-lite"/>
    </source>
</evidence>
<accession>A0AAE1FNP3</accession>
<dbReference type="EMBL" id="JAWQEG010001723">
    <property type="protein sequence ID" value="KAK3877106.1"/>
    <property type="molecule type" value="Genomic_DNA"/>
</dbReference>
<evidence type="ECO:0000313" key="3">
    <source>
        <dbReference type="Proteomes" id="UP001286313"/>
    </source>
</evidence>
<comment type="caution">
    <text evidence="2">The sequence shown here is derived from an EMBL/GenBank/DDBJ whole genome shotgun (WGS) entry which is preliminary data.</text>
</comment>
<evidence type="ECO:0000313" key="2">
    <source>
        <dbReference type="EMBL" id="KAK3877106.1"/>
    </source>
</evidence>
<dbReference type="Proteomes" id="UP001286313">
    <property type="component" value="Unassembled WGS sequence"/>
</dbReference>
<name>A0AAE1FNP3_PETCI</name>
<organism evidence="2 3">
    <name type="scientific">Petrolisthes cinctipes</name>
    <name type="common">Flat porcelain crab</name>
    <dbReference type="NCBI Taxonomy" id="88211"/>
    <lineage>
        <taxon>Eukaryota</taxon>
        <taxon>Metazoa</taxon>
        <taxon>Ecdysozoa</taxon>
        <taxon>Arthropoda</taxon>
        <taxon>Crustacea</taxon>
        <taxon>Multicrustacea</taxon>
        <taxon>Malacostraca</taxon>
        <taxon>Eumalacostraca</taxon>
        <taxon>Eucarida</taxon>
        <taxon>Decapoda</taxon>
        <taxon>Pleocyemata</taxon>
        <taxon>Anomura</taxon>
        <taxon>Galatheoidea</taxon>
        <taxon>Porcellanidae</taxon>
        <taxon>Petrolisthes</taxon>
    </lineage>
</organism>
<proteinExistence type="predicted"/>
<feature type="region of interest" description="Disordered" evidence="1">
    <location>
        <begin position="29"/>
        <end position="57"/>
    </location>
</feature>
<keyword evidence="3" id="KW-1185">Reference proteome</keyword>
<reference evidence="2" key="1">
    <citation type="submission" date="2023-10" db="EMBL/GenBank/DDBJ databases">
        <title>Genome assemblies of two species of porcelain crab, Petrolisthes cinctipes and Petrolisthes manimaculis (Anomura: Porcellanidae).</title>
        <authorList>
            <person name="Angst P."/>
        </authorList>
    </citation>
    <scope>NUCLEOTIDE SEQUENCE</scope>
    <source>
        <strain evidence="2">PB745_01</strain>
        <tissue evidence="2">Gill</tissue>
    </source>
</reference>
<gene>
    <name evidence="2" type="ORF">Pcinc_018158</name>
</gene>
<sequence>MKCSTCVAGEEDICRTRKAVCTWQKQQECKQQQHQDDQDVSPSSSTTKIDHYSSLDQEVQDYIEVEVESRTQE</sequence>
<dbReference type="AlphaFoldDB" id="A0AAE1FNP3"/>